<dbReference type="Proteomes" id="UP000194154">
    <property type="component" value="Chromosome"/>
</dbReference>
<keyword evidence="1" id="KW-0472">Membrane</keyword>
<evidence type="ECO:0000313" key="2">
    <source>
        <dbReference type="EMBL" id="ARQ07528.1"/>
    </source>
</evidence>
<sequence>MEKVVRKLFIHTNADKEEKWLNDMARNGYMLKMATLGKYTFVKTDKNYKLRLVYLPEDKKDFIHFIEEGNVKFISEVNNWGYFVKEVNSFDDNFEIYSDIDSQIEQKNRVLKLLGIMFLCTLAPFFATLSPIILNDTLSSTLKSVIIISYILIILLYVFMILKLFNQIKKLKQERNIHE</sequence>
<keyword evidence="1" id="KW-1133">Transmembrane helix</keyword>
<feature type="transmembrane region" description="Helical" evidence="1">
    <location>
        <begin position="113"/>
        <end position="133"/>
    </location>
</feature>
<dbReference type="GeneID" id="35295993"/>
<organism evidence="2 3">
    <name type="scientific">Macrococcoides canis</name>
    <dbReference type="NCBI Taxonomy" id="1855823"/>
    <lineage>
        <taxon>Bacteria</taxon>
        <taxon>Bacillati</taxon>
        <taxon>Bacillota</taxon>
        <taxon>Bacilli</taxon>
        <taxon>Bacillales</taxon>
        <taxon>Staphylococcaceae</taxon>
        <taxon>Macrococcoides</taxon>
    </lineage>
</organism>
<proteinExistence type="predicted"/>
<dbReference type="EMBL" id="CP021059">
    <property type="protein sequence ID" value="ARQ07528.1"/>
    <property type="molecule type" value="Genomic_DNA"/>
</dbReference>
<dbReference type="AlphaFoldDB" id="A0A1W7AD46"/>
<reference evidence="2 3" key="1">
    <citation type="journal article" date="2017" name="Int. J. Syst. Evol. Microbiol.">
        <title>Macrococcus canis sp. nov., a skin bacterium associated with infections in dogs.</title>
        <authorList>
            <person name="Gobeli Brawand S."/>
            <person name="Cotting K."/>
            <person name="Gomez-Sanz E."/>
            <person name="Collaud A."/>
            <person name="Thomann A."/>
            <person name="Brodard I."/>
            <person name="Rodriguez-Campos S."/>
            <person name="Strauss C."/>
            <person name="Perreten V."/>
        </authorList>
    </citation>
    <scope>NUCLEOTIDE SEQUENCE [LARGE SCALE GENOMIC DNA]</scope>
    <source>
        <strain evidence="2 3">KM45013</strain>
    </source>
</reference>
<evidence type="ECO:0008006" key="4">
    <source>
        <dbReference type="Google" id="ProtNLM"/>
    </source>
</evidence>
<evidence type="ECO:0000256" key="1">
    <source>
        <dbReference type="SAM" id="Phobius"/>
    </source>
</evidence>
<accession>A0A1W7AD46</accession>
<protein>
    <recommendedName>
        <fullName evidence="4">DUF2812 domain-containing protein</fullName>
    </recommendedName>
</protein>
<keyword evidence="3" id="KW-1185">Reference proteome</keyword>
<dbReference type="Pfam" id="PF11193">
    <property type="entry name" value="DUF2812"/>
    <property type="match status" value="1"/>
</dbReference>
<dbReference type="KEGG" id="mcak:MCCS_19020"/>
<keyword evidence="1" id="KW-0812">Transmembrane</keyword>
<name>A0A1W7AD46_9STAP</name>
<feature type="transmembrane region" description="Helical" evidence="1">
    <location>
        <begin position="145"/>
        <end position="165"/>
    </location>
</feature>
<dbReference type="InterPro" id="IPR021359">
    <property type="entry name" value="DUF2812"/>
</dbReference>
<dbReference type="STRING" id="1855823.MCCS_19020"/>
<dbReference type="RefSeq" id="WP_086043081.1">
    <property type="nucleotide sequence ID" value="NZ_CBCRZA010000004.1"/>
</dbReference>
<gene>
    <name evidence="2" type="ORF">MCCS_19020</name>
</gene>
<evidence type="ECO:0000313" key="3">
    <source>
        <dbReference type="Proteomes" id="UP000194154"/>
    </source>
</evidence>
<dbReference type="OrthoDB" id="8757095at2"/>